<reference evidence="3" key="1">
    <citation type="submission" date="2016-12" db="EMBL/GenBank/DDBJ databases">
        <authorList>
            <person name="Meng X."/>
        </authorList>
    </citation>
    <scope>NUCLEOTIDE SEQUENCE [LARGE SCALE GENOMIC DNA]</scope>
    <source>
        <strain evidence="3">DSM 19116</strain>
    </source>
</reference>
<proteinExistence type="inferred from homology"/>
<dbReference type="PANTHER" id="PTHR18964">
    <property type="entry name" value="ROK (REPRESSOR, ORF, KINASE) FAMILY"/>
    <property type="match status" value="1"/>
</dbReference>
<dbReference type="InterPro" id="IPR036390">
    <property type="entry name" value="WH_DNA-bd_sf"/>
</dbReference>
<dbReference type="InterPro" id="IPR000600">
    <property type="entry name" value="ROK"/>
</dbReference>
<name>A0A1Q5PZQ4_9ACTO</name>
<dbReference type="SUPFAM" id="SSF46785">
    <property type="entry name" value="Winged helix' DNA-binding domain"/>
    <property type="match status" value="1"/>
</dbReference>
<dbReference type="Pfam" id="PF00480">
    <property type="entry name" value="ROK"/>
    <property type="match status" value="1"/>
</dbReference>
<dbReference type="InterPro" id="IPR043129">
    <property type="entry name" value="ATPase_NBD"/>
</dbReference>
<accession>A0A1Q5PZQ4</accession>
<sequence>MERKLTKKYPGIKRSTRRLVYGFLRQQPQATRNDVAAALTLSIPTVSKYLAHLTETGLAEEKSKLTPGEVGGRAPSTYAAIADARIAIGVSITRRSITTVAVNLHGRLLASHRFPMAFKRSDKHAQAVGEQVRKLITEAKIEDEALLGIGIAMPGLVDTATGTVVYGRVIDNEGFTAEHFRPHLPADAVILHDSYAGGLAEAWAWGNLDNAFHISLNESVGGSVIFHNEVFRLEDGYPGEVGHITVDPGGEQCYCGMSGCVETVCSSTKLLDAGAQTMEEFFAILERDTKAAKAWDTYTDFLAITIRNIRALFGGEVILGGEVGAHMGPYLRDVWVKVENMALFGEHVKDYVKLSKQERHPVAAGAALHFIQEFLQDPGPQED</sequence>
<evidence type="ECO:0000313" key="2">
    <source>
        <dbReference type="EMBL" id="OKL53017.1"/>
    </source>
</evidence>
<dbReference type="Gene3D" id="1.10.10.10">
    <property type="entry name" value="Winged helix-like DNA-binding domain superfamily/Winged helix DNA-binding domain"/>
    <property type="match status" value="1"/>
</dbReference>
<dbReference type="PANTHER" id="PTHR18964:SF149">
    <property type="entry name" value="BIFUNCTIONAL UDP-N-ACETYLGLUCOSAMINE 2-EPIMERASE_N-ACETYLMANNOSAMINE KINASE"/>
    <property type="match status" value="1"/>
</dbReference>
<dbReference type="InterPro" id="IPR036388">
    <property type="entry name" value="WH-like_DNA-bd_sf"/>
</dbReference>
<keyword evidence="3" id="KW-1185">Reference proteome</keyword>
<dbReference type="EMBL" id="MQVR01000100">
    <property type="protein sequence ID" value="OKL53017.1"/>
    <property type="molecule type" value="Genomic_DNA"/>
</dbReference>
<evidence type="ECO:0000256" key="1">
    <source>
        <dbReference type="ARBA" id="ARBA00006479"/>
    </source>
</evidence>
<comment type="caution">
    <text evidence="2">The sequence shown here is derived from an EMBL/GenBank/DDBJ whole genome shotgun (WGS) entry which is preliminary data.</text>
</comment>
<evidence type="ECO:0000313" key="3">
    <source>
        <dbReference type="Proteomes" id="UP000185628"/>
    </source>
</evidence>
<dbReference type="AlphaFoldDB" id="A0A1Q5PZQ4"/>
<gene>
    <name evidence="2" type="ORF">BSZ39_11760</name>
</gene>
<dbReference type="SUPFAM" id="SSF53067">
    <property type="entry name" value="Actin-like ATPase domain"/>
    <property type="match status" value="1"/>
</dbReference>
<dbReference type="Gene3D" id="3.30.420.40">
    <property type="match status" value="2"/>
</dbReference>
<evidence type="ECO:0008006" key="4">
    <source>
        <dbReference type="Google" id="ProtNLM"/>
    </source>
</evidence>
<dbReference type="Proteomes" id="UP000185628">
    <property type="component" value="Unassembled WGS sequence"/>
</dbReference>
<organism evidence="2 3">
    <name type="scientific">Bowdeniella nasicola</name>
    <dbReference type="NCBI Taxonomy" id="208480"/>
    <lineage>
        <taxon>Bacteria</taxon>
        <taxon>Bacillati</taxon>
        <taxon>Actinomycetota</taxon>
        <taxon>Actinomycetes</taxon>
        <taxon>Actinomycetales</taxon>
        <taxon>Actinomycetaceae</taxon>
        <taxon>Bowdeniella</taxon>
    </lineage>
</organism>
<comment type="similarity">
    <text evidence="1">Belongs to the ROK (NagC/XylR) family.</text>
</comment>
<protein>
    <recommendedName>
        <fullName evidence="4">Sugar kinase of the NBD/HSP70 family, may contain an N-terminal HTH domain</fullName>
    </recommendedName>
</protein>